<reference evidence="9" key="1">
    <citation type="journal article" date="2010" name="Chem. Biol.">
        <title>Biosynthesis of rhizocticins, antifungal phosphonate oligopeptides produced by Bacillus subtilis ATCC6633.</title>
        <authorList>
            <person name="Borisova S.A."/>
            <person name="Circello B.T."/>
            <person name="Zhang J.K."/>
            <person name="van der Donk W.A."/>
            <person name="Metcalf W.W."/>
        </authorList>
    </citation>
    <scope>NUCLEOTIDE SEQUENCE</scope>
    <source>
        <strain evidence="9">ATCC 6633</strain>
    </source>
</reference>
<dbReference type="InterPro" id="IPR020578">
    <property type="entry name" value="Aminotrans_V_PyrdxlP_BS"/>
</dbReference>
<dbReference type="GO" id="GO:0004760">
    <property type="term" value="F:L-serine-pyruvate transaminase activity"/>
    <property type="evidence" value="ECO:0007669"/>
    <property type="project" value="TreeGrafter"/>
</dbReference>
<keyword evidence="3 5" id="KW-0663">Pyridoxal phosphate</keyword>
<dbReference type="InterPro" id="IPR015421">
    <property type="entry name" value="PyrdxlP-dep_Trfase_major"/>
</dbReference>
<dbReference type="InterPro" id="IPR000192">
    <property type="entry name" value="Aminotrans_V_dom"/>
</dbReference>
<proteinExistence type="inferred from homology"/>
<keyword evidence="9" id="KW-0808">Transferase</keyword>
<dbReference type="EMBL" id="FJ935779">
    <property type="protein sequence ID" value="ADB43076.1"/>
    <property type="molecule type" value="Genomic_DNA"/>
</dbReference>
<dbReference type="PROSITE" id="PS00595">
    <property type="entry name" value="AA_TRANSFER_CLASS_5"/>
    <property type="match status" value="1"/>
</dbReference>
<organism evidence="9">
    <name type="scientific">Bacillus spizizenii ATCC 6633 = JCM 2499</name>
    <dbReference type="NCBI Taxonomy" id="703612"/>
    <lineage>
        <taxon>Bacteria</taxon>
        <taxon>Bacillati</taxon>
        <taxon>Bacillota</taxon>
        <taxon>Bacilli</taxon>
        <taxon>Bacillales</taxon>
        <taxon>Bacillaceae</taxon>
        <taxon>Bacillus</taxon>
    </lineage>
</organism>
<dbReference type="PANTHER" id="PTHR21152:SF40">
    <property type="entry name" value="ALANINE--GLYOXYLATE AMINOTRANSFERASE"/>
    <property type="match status" value="1"/>
</dbReference>
<feature type="domain" description="Aminotransferase class V" evidence="8">
    <location>
        <begin position="21"/>
        <end position="333"/>
    </location>
</feature>
<dbReference type="Gene3D" id="3.40.640.10">
    <property type="entry name" value="Type I PLP-dependent aspartate aminotransferase-like (Major domain)"/>
    <property type="match status" value="1"/>
</dbReference>
<evidence type="ECO:0000256" key="1">
    <source>
        <dbReference type="ARBA" id="ARBA00001933"/>
    </source>
</evidence>
<feature type="binding site" evidence="4">
    <location>
        <position position="342"/>
    </location>
    <ligand>
        <name>substrate</name>
    </ligand>
</feature>
<protein>
    <submittedName>
        <fullName evidence="9">Hypothetical aminotransferase</fullName>
    </submittedName>
</protein>
<comment type="similarity">
    <text evidence="2 6">Belongs to the class-V pyridoxal-phosphate-dependent aminotransferase family.</text>
</comment>
<dbReference type="AlphaFoldDB" id="D4HRI8"/>
<evidence type="ECO:0000256" key="7">
    <source>
        <dbReference type="RuleBase" id="RU004504"/>
    </source>
</evidence>
<dbReference type="Gene3D" id="3.90.1150.10">
    <property type="entry name" value="Aspartate Aminotransferase, domain 1"/>
    <property type="match status" value="1"/>
</dbReference>
<dbReference type="PANTHER" id="PTHR21152">
    <property type="entry name" value="AMINOTRANSFERASE CLASS V"/>
    <property type="match status" value="1"/>
</dbReference>
<evidence type="ECO:0000259" key="8">
    <source>
        <dbReference type="Pfam" id="PF00266"/>
    </source>
</evidence>
<dbReference type="PIRSF" id="PIRSF000524">
    <property type="entry name" value="SPT"/>
    <property type="match status" value="1"/>
</dbReference>
<dbReference type="SUPFAM" id="SSF53383">
    <property type="entry name" value="PLP-dependent transferases"/>
    <property type="match status" value="1"/>
</dbReference>
<evidence type="ECO:0000256" key="4">
    <source>
        <dbReference type="PIRSR" id="PIRSR000524-1"/>
    </source>
</evidence>
<dbReference type="InterPro" id="IPR024169">
    <property type="entry name" value="SP_NH2Trfase/AEP_transaminase"/>
</dbReference>
<gene>
    <name evidence="9" type="primary">rhiJ</name>
</gene>
<feature type="modified residue" description="N6-(pyridoxal phosphate)lysine" evidence="5">
    <location>
        <position position="199"/>
    </location>
</feature>
<accession>D4HRI8</accession>
<sequence length="393" mass="42918">MNILGELFEMRKLRMATPGPTQVPQEILLAGAQEMIHHRSRQMEDIINEINRELPDLFLTKQDIYILLSSGTGAMEAAVSNSFNRGDKVLVVSNGYFGERFTDICTVFGLEVITVSSPWGTSVNIEEVERAYKQHPDIKGVLTVYSETSTGAVNDVKAIGSLFRDTEVLVIVDAISGLISHELSMDDWGLDIVLAASHKGFMMPPGLAFVAISPKAWKVINEIQPSTYYFSFKRFKKFYPMAPSSPGVSLLLALKKSLDLLKAEGLSNATRRHARIARATQRGLEALGFHLFVQSPHVRSHTVTAALAPSGIDAALLLKKLNKEYGLTITGGQGEFKGKMIRIGHIGAIDEIDLFGIFGIMELVLTEMGYQVQSGISMTALSDALGGGVIHHA</sequence>
<dbReference type="Pfam" id="PF00266">
    <property type="entry name" value="Aminotran_5"/>
    <property type="match status" value="1"/>
</dbReference>
<keyword evidence="9" id="KW-0032">Aminotransferase</keyword>
<evidence type="ECO:0000256" key="2">
    <source>
        <dbReference type="ARBA" id="ARBA00009236"/>
    </source>
</evidence>
<dbReference type="GO" id="GO:0019265">
    <property type="term" value="P:glycine biosynthetic process, by transamination of glyoxylate"/>
    <property type="evidence" value="ECO:0007669"/>
    <property type="project" value="TreeGrafter"/>
</dbReference>
<evidence type="ECO:0000256" key="6">
    <source>
        <dbReference type="RuleBase" id="RU004075"/>
    </source>
</evidence>
<evidence type="ECO:0000313" key="9">
    <source>
        <dbReference type="EMBL" id="ADB43076.1"/>
    </source>
</evidence>
<name>D4HRI8_BACSC</name>
<dbReference type="BioCyc" id="MetaCyc:MONOMER-18694"/>
<evidence type="ECO:0000256" key="3">
    <source>
        <dbReference type="ARBA" id="ARBA00022898"/>
    </source>
</evidence>
<dbReference type="GO" id="GO:0008453">
    <property type="term" value="F:alanine-glyoxylate transaminase activity"/>
    <property type="evidence" value="ECO:0007669"/>
    <property type="project" value="TreeGrafter"/>
</dbReference>
<dbReference type="InterPro" id="IPR015422">
    <property type="entry name" value="PyrdxlP-dep_Trfase_small"/>
</dbReference>
<evidence type="ECO:0000256" key="5">
    <source>
        <dbReference type="PIRSR" id="PIRSR000524-50"/>
    </source>
</evidence>
<comment type="cofactor">
    <cofactor evidence="1 5 7">
        <name>pyridoxal 5'-phosphate</name>
        <dbReference type="ChEBI" id="CHEBI:597326"/>
    </cofactor>
</comment>
<dbReference type="InterPro" id="IPR015424">
    <property type="entry name" value="PyrdxlP-dep_Trfase"/>
</dbReference>